<feature type="transmembrane region" description="Helical" evidence="1">
    <location>
        <begin position="120"/>
        <end position="139"/>
    </location>
</feature>
<keyword evidence="1" id="KW-1133">Transmembrane helix</keyword>
<dbReference type="Pfam" id="PF19545">
    <property type="entry name" value="DUF6069"/>
    <property type="match status" value="1"/>
</dbReference>
<accession>A0A543AYY6</accession>
<organism evidence="2 3">
    <name type="scientific">Stackebrandtia endophytica</name>
    <dbReference type="NCBI Taxonomy" id="1496996"/>
    <lineage>
        <taxon>Bacteria</taxon>
        <taxon>Bacillati</taxon>
        <taxon>Actinomycetota</taxon>
        <taxon>Actinomycetes</taxon>
        <taxon>Glycomycetales</taxon>
        <taxon>Glycomycetaceae</taxon>
        <taxon>Stackebrandtia</taxon>
    </lineage>
</organism>
<name>A0A543AYY6_9ACTN</name>
<evidence type="ECO:0000256" key="1">
    <source>
        <dbReference type="SAM" id="Phobius"/>
    </source>
</evidence>
<keyword evidence="3" id="KW-1185">Reference proteome</keyword>
<feature type="transmembrane region" description="Helical" evidence="1">
    <location>
        <begin position="66"/>
        <end position="88"/>
    </location>
</feature>
<comment type="caution">
    <text evidence="2">The sequence shown here is derived from an EMBL/GenBank/DDBJ whole genome shotgun (WGS) entry which is preliminary data.</text>
</comment>
<sequence>MPPSAPAPPRRLPRISAGRLWAGGIGTAIVVALVIVVGVMLVRGVLQIPVLAAEGAGTYGTATTTTYAFAGAVIAIVATALLHLLLLFMPRPMQFFYWIAALVTAVAVLLPFTFSAQWEAQIATAAINLVAGVCLMSILGSIGSSSVLPDEGGYPTGRM</sequence>
<keyword evidence="1" id="KW-0472">Membrane</keyword>
<feature type="transmembrane region" description="Helical" evidence="1">
    <location>
        <begin position="20"/>
        <end position="46"/>
    </location>
</feature>
<dbReference type="EMBL" id="VFOW01000001">
    <property type="protein sequence ID" value="TQL77791.1"/>
    <property type="molecule type" value="Genomic_DNA"/>
</dbReference>
<dbReference type="InParanoid" id="A0A543AYY6"/>
<evidence type="ECO:0000313" key="2">
    <source>
        <dbReference type="EMBL" id="TQL77791.1"/>
    </source>
</evidence>
<dbReference type="InterPro" id="IPR045713">
    <property type="entry name" value="DUF6069"/>
</dbReference>
<reference evidence="2 3" key="1">
    <citation type="submission" date="2019-06" db="EMBL/GenBank/DDBJ databases">
        <title>Sequencing the genomes of 1000 actinobacteria strains.</title>
        <authorList>
            <person name="Klenk H.-P."/>
        </authorList>
    </citation>
    <scope>NUCLEOTIDE SEQUENCE [LARGE SCALE GENOMIC DNA]</scope>
    <source>
        <strain evidence="2 3">DSM 45928</strain>
    </source>
</reference>
<evidence type="ECO:0000313" key="3">
    <source>
        <dbReference type="Proteomes" id="UP000317043"/>
    </source>
</evidence>
<keyword evidence="1" id="KW-0812">Transmembrane</keyword>
<dbReference type="AlphaFoldDB" id="A0A543AYY6"/>
<proteinExistence type="predicted"/>
<dbReference type="Proteomes" id="UP000317043">
    <property type="component" value="Unassembled WGS sequence"/>
</dbReference>
<feature type="transmembrane region" description="Helical" evidence="1">
    <location>
        <begin position="95"/>
        <end position="114"/>
    </location>
</feature>
<protein>
    <submittedName>
        <fullName evidence="2">Uncharacterized protein</fullName>
    </submittedName>
</protein>
<gene>
    <name evidence="2" type="ORF">FB566_3358</name>
</gene>